<dbReference type="Proteomes" id="UP000887563">
    <property type="component" value="Unplaced"/>
</dbReference>
<name>A0A914MVW1_MELIC</name>
<organism evidence="1 2">
    <name type="scientific">Meloidogyne incognita</name>
    <name type="common">Southern root-knot nematode worm</name>
    <name type="synonym">Oxyuris incognita</name>
    <dbReference type="NCBI Taxonomy" id="6306"/>
    <lineage>
        <taxon>Eukaryota</taxon>
        <taxon>Metazoa</taxon>
        <taxon>Ecdysozoa</taxon>
        <taxon>Nematoda</taxon>
        <taxon>Chromadorea</taxon>
        <taxon>Rhabditida</taxon>
        <taxon>Tylenchina</taxon>
        <taxon>Tylenchomorpha</taxon>
        <taxon>Tylenchoidea</taxon>
        <taxon>Meloidogynidae</taxon>
        <taxon>Meloidogyninae</taxon>
        <taxon>Meloidogyne</taxon>
        <taxon>Meloidogyne incognita group</taxon>
    </lineage>
</organism>
<proteinExistence type="predicted"/>
<evidence type="ECO:0000313" key="1">
    <source>
        <dbReference type="Proteomes" id="UP000887563"/>
    </source>
</evidence>
<protein>
    <submittedName>
        <fullName evidence="2">Uncharacterized protein</fullName>
    </submittedName>
</protein>
<evidence type="ECO:0000313" key="2">
    <source>
        <dbReference type="WBParaSite" id="Minc3s02293g29299"/>
    </source>
</evidence>
<dbReference type="WBParaSite" id="Minc3s02293g29299">
    <property type="protein sequence ID" value="Minc3s02293g29299"/>
    <property type="gene ID" value="Minc3s02293g29299"/>
</dbReference>
<accession>A0A914MVW1</accession>
<keyword evidence="1" id="KW-1185">Reference proteome</keyword>
<dbReference type="AlphaFoldDB" id="A0A914MVW1"/>
<reference evidence="2" key="1">
    <citation type="submission" date="2022-11" db="UniProtKB">
        <authorList>
            <consortium name="WormBaseParasite"/>
        </authorList>
    </citation>
    <scope>IDENTIFICATION</scope>
</reference>
<sequence>MKIIDRARYCRLEELANILKSKIHVIRQAQQQLHNQQILSNKLLASIFTNPKSGHLFAAGEQINTRNKLADTLRILANSSNPLEIFL</sequence>